<name>A0ABR4PQB2_9HELO</name>
<dbReference type="Proteomes" id="UP001629113">
    <property type="component" value="Unassembled WGS sequence"/>
</dbReference>
<sequence>MSSPEQITTREFSDALARYPALIKALSTPPKENSLSLVDLDYFRYVEAPSSASVKGSHIGVEELKKLVEWKLRHGAFRPSLPKLVASNTDEKVKEITKDAFKLYDENSEDTAEVITKLSELRGIGPATASLILAIHDPHSVVFFSDELFRWLFPDNSKPKYTPKEFDTLFAKSKPLLSRLGVKAVDLEKVAYVLIKESEPKPEPKAVKVPSGPPRPRGRPPKPESEKKVKPVATGPSRGRGRPPKAGKVQKAPAAAKKAAKEDVDSSPQTPKAEEGVKRKRGRPAGLAAAGATSASKKSSANKGQDADLEEEDTPGRKSKRSKV</sequence>
<dbReference type="InterPro" id="IPR017956">
    <property type="entry name" value="AT_hook_DNA-bd_motif"/>
</dbReference>
<reference evidence="2 3" key="1">
    <citation type="submission" date="2024-06" db="EMBL/GenBank/DDBJ databases">
        <title>Complete genome of Phlyctema vagabunda strain 19-DSS-EL-015.</title>
        <authorList>
            <person name="Fiorenzani C."/>
        </authorList>
    </citation>
    <scope>NUCLEOTIDE SEQUENCE [LARGE SCALE GENOMIC DNA]</scope>
    <source>
        <strain evidence="2 3">19-DSS-EL-015</strain>
    </source>
</reference>
<evidence type="ECO:0000256" key="1">
    <source>
        <dbReference type="SAM" id="MobiDB-lite"/>
    </source>
</evidence>
<evidence type="ECO:0000313" key="3">
    <source>
        <dbReference type="Proteomes" id="UP001629113"/>
    </source>
</evidence>
<dbReference type="PANTHER" id="PTHR21521">
    <property type="entry name" value="AMUN, ISOFORM A"/>
    <property type="match status" value="1"/>
</dbReference>
<dbReference type="SMART" id="SM00384">
    <property type="entry name" value="AT_hook"/>
    <property type="match status" value="3"/>
</dbReference>
<dbReference type="SUPFAM" id="SSF48150">
    <property type="entry name" value="DNA-glycosylase"/>
    <property type="match status" value="1"/>
</dbReference>
<dbReference type="InterPro" id="IPR011257">
    <property type="entry name" value="DNA_glycosylase"/>
</dbReference>
<dbReference type="PRINTS" id="PR00929">
    <property type="entry name" value="ATHOOK"/>
</dbReference>
<evidence type="ECO:0000313" key="2">
    <source>
        <dbReference type="EMBL" id="KAL3425091.1"/>
    </source>
</evidence>
<feature type="compositionally biased region" description="Low complexity" evidence="1">
    <location>
        <begin position="284"/>
        <end position="304"/>
    </location>
</feature>
<feature type="compositionally biased region" description="Low complexity" evidence="1">
    <location>
        <begin position="246"/>
        <end position="257"/>
    </location>
</feature>
<organism evidence="2 3">
    <name type="scientific">Phlyctema vagabunda</name>
    <dbReference type="NCBI Taxonomy" id="108571"/>
    <lineage>
        <taxon>Eukaryota</taxon>
        <taxon>Fungi</taxon>
        <taxon>Dikarya</taxon>
        <taxon>Ascomycota</taxon>
        <taxon>Pezizomycotina</taxon>
        <taxon>Leotiomycetes</taxon>
        <taxon>Helotiales</taxon>
        <taxon>Dermateaceae</taxon>
        <taxon>Phlyctema</taxon>
    </lineage>
</organism>
<accession>A0ABR4PQB2</accession>
<protein>
    <submittedName>
        <fullName evidence="2">Uncharacterized protein</fullName>
    </submittedName>
</protein>
<feature type="region of interest" description="Disordered" evidence="1">
    <location>
        <begin position="201"/>
        <end position="324"/>
    </location>
</feature>
<comment type="caution">
    <text evidence="2">The sequence shown here is derived from an EMBL/GenBank/DDBJ whole genome shotgun (WGS) entry which is preliminary data.</text>
</comment>
<proteinExistence type="predicted"/>
<keyword evidence="3" id="KW-1185">Reference proteome</keyword>
<gene>
    <name evidence="2" type="ORF">PVAG01_04372</name>
</gene>
<dbReference type="PANTHER" id="PTHR21521:SF0">
    <property type="entry name" value="AMUN, ISOFORM A"/>
    <property type="match status" value="1"/>
</dbReference>
<dbReference type="EMBL" id="JBFCZG010000003">
    <property type="protein sequence ID" value="KAL3425091.1"/>
    <property type="molecule type" value="Genomic_DNA"/>
</dbReference>